<reference evidence="2 3" key="1">
    <citation type="submission" date="2018-04" db="EMBL/GenBank/DDBJ databases">
        <title>Genomic Encyclopedia of Type Strains, Phase IV (KMG-IV): sequencing the most valuable type-strain genomes for metagenomic binning, comparative biology and taxonomic classification.</title>
        <authorList>
            <person name="Goeker M."/>
        </authorList>
    </citation>
    <scope>NUCLEOTIDE SEQUENCE [LARGE SCALE GENOMIC DNA]</scope>
    <source>
        <strain evidence="2 3">DSM 10065</strain>
    </source>
</reference>
<evidence type="ECO:0000313" key="2">
    <source>
        <dbReference type="EMBL" id="PVY67969.1"/>
    </source>
</evidence>
<dbReference type="InterPro" id="IPR050712">
    <property type="entry name" value="NAD(P)H-dep_reductase"/>
</dbReference>
<dbReference type="AlphaFoldDB" id="A0A2U1CQ10"/>
<evidence type="ECO:0000259" key="1">
    <source>
        <dbReference type="Pfam" id="PF03358"/>
    </source>
</evidence>
<dbReference type="GO" id="GO:0005829">
    <property type="term" value="C:cytosol"/>
    <property type="evidence" value="ECO:0007669"/>
    <property type="project" value="TreeGrafter"/>
</dbReference>
<name>A0A2U1CQ10_9BURK</name>
<dbReference type="Gene3D" id="3.40.50.360">
    <property type="match status" value="1"/>
</dbReference>
<dbReference type="OrthoDB" id="9812295at2"/>
<keyword evidence="3" id="KW-1185">Reference proteome</keyword>
<gene>
    <name evidence="2" type="ORF">C7440_0355</name>
</gene>
<sequence length="188" mass="20216">MPTPQPIKLLGLCGSLRKASNSLAVIRTLAESLPGHIHMPLFPLHDIPPYNADLDGDLCPDEVRKLKQAIGDCQGLVLCSPEYNYGISGVLKNALDWASRPSMNSPLKGKPALIMTSSPSFAGGVRAQVQIRETLTACLSRPLNRAQVVVNHANDKVKDGKLTDQPSIDFMLAAIDDLVAEIRLVEGA</sequence>
<proteinExistence type="predicted"/>
<accession>A0A2U1CQ10</accession>
<protein>
    <submittedName>
        <fullName evidence="2">Chromate reductase</fullName>
    </submittedName>
</protein>
<dbReference type="SUPFAM" id="SSF52218">
    <property type="entry name" value="Flavoproteins"/>
    <property type="match status" value="1"/>
</dbReference>
<dbReference type="GO" id="GO:0016491">
    <property type="term" value="F:oxidoreductase activity"/>
    <property type="evidence" value="ECO:0007669"/>
    <property type="project" value="InterPro"/>
</dbReference>
<dbReference type="EMBL" id="QEKO01000001">
    <property type="protein sequence ID" value="PVY67969.1"/>
    <property type="molecule type" value="Genomic_DNA"/>
</dbReference>
<feature type="domain" description="NADPH-dependent FMN reductase-like" evidence="1">
    <location>
        <begin position="7"/>
        <end position="154"/>
    </location>
</feature>
<dbReference type="STRING" id="1231391.GCA_000308195_01754"/>
<dbReference type="Proteomes" id="UP000246145">
    <property type="component" value="Unassembled WGS sequence"/>
</dbReference>
<evidence type="ECO:0000313" key="3">
    <source>
        <dbReference type="Proteomes" id="UP000246145"/>
    </source>
</evidence>
<dbReference type="InterPro" id="IPR005025">
    <property type="entry name" value="FMN_Rdtase-like_dom"/>
</dbReference>
<dbReference type="Pfam" id="PF03358">
    <property type="entry name" value="FMN_red"/>
    <property type="match status" value="1"/>
</dbReference>
<dbReference type="InterPro" id="IPR029039">
    <property type="entry name" value="Flavoprotein-like_sf"/>
</dbReference>
<dbReference type="GO" id="GO:0010181">
    <property type="term" value="F:FMN binding"/>
    <property type="evidence" value="ECO:0007669"/>
    <property type="project" value="TreeGrafter"/>
</dbReference>
<comment type="caution">
    <text evidence="2">The sequence shown here is derived from an EMBL/GenBank/DDBJ whole genome shotgun (WGS) entry which is preliminary data.</text>
</comment>
<organism evidence="2 3">
    <name type="scientific">Pusillimonas noertemannii</name>
    <dbReference type="NCBI Taxonomy" id="305977"/>
    <lineage>
        <taxon>Bacteria</taxon>
        <taxon>Pseudomonadati</taxon>
        <taxon>Pseudomonadota</taxon>
        <taxon>Betaproteobacteria</taxon>
        <taxon>Burkholderiales</taxon>
        <taxon>Alcaligenaceae</taxon>
        <taxon>Pusillimonas</taxon>
    </lineage>
</organism>
<dbReference type="PANTHER" id="PTHR30543">
    <property type="entry name" value="CHROMATE REDUCTASE"/>
    <property type="match status" value="1"/>
</dbReference>
<dbReference type="RefSeq" id="WP_116517255.1">
    <property type="nucleotide sequence ID" value="NZ_JACCEX010000001.1"/>
</dbReference>
<dbReference type="PANTHER" id="PTHR30543:SF21">
    <property type="entry name" value="NAD(P)H-DEPENDENT FMN REDUCTASE LOT6"/>
    <property type="match status" value="1"/>
</dbReference>